<evidence type="ECO:0000259" key="2">
    <source>
        <dbReference type="Pfam" id="PF22725"/>
    </source>
</evidence>
<protein>
    <recommendedName>
        <fullName evidence="4">Gfo/Idh/MocA-like oxidoreductase N-terminal domain-containing protein</fullName>
    </recommendedName>
</protein>
<dbReference type="Pfam" id="PF01408">
    <property type="entry name" value="GFO_IDH_MocA"/>
    <property type="match status" value="1"/>
</dbReference>
<dbReference type="InterPro" id="IPR000683">
    <property type="entry name" value="Gfo/Idh/MocA-like_OxRdtase_N"/>
</dbReference>
<feature type="domain" description="GFO/IDH/MocA-like oxidoreductase" evidence="2">
    <location>
        <begin position="137"/>
        <end position="257"/>
    </location>
</feature>
<dbReference type="PANTHER" id="PTHR43377">
    <property type="entry name" value="BILIVERDIN REDUCTASE A"/>
    <property type="match status" value="1"/>
</dbReference>
<gene>
    <name evidence="3" type="ORF">LCGC14_0977920</name>
</gene>
<dbReference type="InterPro" id="IPR055170">
    <property type="entry name" value="GFO_IDH_MocA-like_dom"/>
</dbReference>
<dbReference type="PANTHER" id="PTHR43377:SF2">
    <property type="entry name" value="BINDING ROSSMANN FOLD OXIDOREDUCTASE, PUTATIVE (AFU_ORTHOLOGUE AFUA_4G00560)-RELATED"/>
    <property type="match status" value="1"/>
</dbReference>
<sequence length="343" mass="38529">MRPVRFGLMGYGEWGQWHGRCINETAGASLVAVTECTEEGRRAAEKCFGVRTYSSYKELIEEEELDVVDIVLPNYLHYEAAMAALRAGKNVLLEKPMALRVEECDLILRLARENRAGKKMPVLAIGFELRSSSLWGRVKELIQRGTIGIPRALNMEVFRFLPELGLGKWRLKKEKAGSWILDGPIHYFDLIRWYFQGIGEPQSIYSVANSLRERALIDNFSSIIRFPNGSHATLSYSIGGYGHYITVNIMGSEGAIRAHWEGVASKTSEPKFYLEYGRNKAKYQVPIERPAGEIFDLKAEIEQVVRAVREGSAVIATGKDGREAVRICLAAERSLEAGEIIQL</sequence>
<proteinExistence type="predicted"/>
<organism evidence="3">
    <name type="scientific">marine sediment metagenome</name>
    <dbReference type="NCBI Taxonomy" id="412755"/>
    <lineage>
        <taxon>unclassified sequences</taxon>
        <taxon>metagenomes</taxon>
        <taxon>ecological metagenomes</taxon>
    </lineage>
</organism>
<evidence type="ECO:0008006" key="4">
    <source>
        <dbReference type="Google" id="ProtNLM"/>
    </source>
</evidence>
<reference evidence="3" key="1">
    <citation type="journal article" date="2015" name="Nature">
        <title>Complex archaea that bridge the gap between prokaryotes and eukaryotes.</title>
        <authorList>
            <person name="Spang A."/>
            <person name="Saw J.H."/>
            <person name="Jorgensen S.L."/>
            <person name="Zaremba-Niedzwiedzka K."/>
            <person name="Martijn J."/>
            <person name="Lind A.E."/>
            <person name="van Eijk R."/>
            <person name="Schleper C."/>
            <person name="Guy L."/>
            <person name="Ettema T.J."/>
        </authorList>
    </citation>
    <scope>NUCLEOTIDE SEQUENCE</scope>
</reference>
<accession>A0A0F9QSZ0</accession>
<evidence type="ECO:0000313" key="3">
    <source>
        <dbReference type="EMBL" id="KKN16231.1"/>
    </source>
</evidence>
<dbReference type="SUPFAM" id="SSF51735">
    <property type="entry name" value="NAD(P)-binding Rossmann-fold domains"/>
    <property type="match status" value="1"/>
</dbReference>
<dbReference type="GO" id="GO:0000166">
    <property type="term" value="F:nucleotide binding"/>
    <property type="evidence" value="ECO:0007669"/>
    <property type="project" value="InterPro"/>
</dbReference>
<dbReference type="AlphaFoldDB" id="A0A0F9QSZ0"/>
<dbReference type="SUPFAM" id="SSF55347">
    <property type="entry name" value="Glyceraldehyde-3-phosphate dehydrogenase-like, C-terminal domain"/>
    <property type="match status" value="1"/>
</dbReference>
<dbReference type="Pfam" id="PF22725">
    <property type="entry name" value="GFO_IDH_MocA_C3"/>
    <property type="match status" value="1"/>
</dbReference>
<feature type="domain" description="Gfo/Idh/MocA-like oxidoreductase N-terminal" evidence="1">
    <location>
        <begin position="4"/>
        <end position="114"/>
    </location>
</feature>
<dbReference type="EMBL" id="LAZR01003634">
    <property type="protein sequence ID" value="KKN16231.1"/>
    <property type="molecule type" value="Genomic_DNA"/>
</dbReference>
<dbReference type="InterPro" id="IPR036291">
    <property type="entry name" value="NAD(P)-bd_dom_sf"/>
</dbReference>
<dbReference type="Gene3D" id="3.40.50.720">
    <property type="entry name" value="NAD(P)-binding Rossmann-like Domain"/>
    <property type="match status" value="1"/>
</dbReference>
<comment type="caution">
    <text evidence="3">The sequence shown here is derived from an EMBL/GenBank/DDBJ whole genome shotgun (WGS) entry which is preliminary data.</text>
</comment>
<evidence type="ECO:0000259" key="1">
    <source>
        <dbReference type="Pfam" id="PF01408"/>
    </source>
</evidence>
<dbReference type="InterPro" id="IPR051450">
    <property type="entry name" value="Gfo/Idh/MocA_Oxidoreductases"/>
</dbReference>
<name>A0A0F9QSZ0_9ZZZZ</name>
<dbReference type="Gene3D" id="3.30.360.10">
    <property type="entry name" value="Dihydrodipicolinate Reductase, domain 2"/>
    <property type="match status" value="1"/>
</dbReference>